<reference evidence="2" key="1">
    <citation type="submission" date="2013-01" db="EMBL/GenBank/DDBJ databases">
        <title>Draft Genome Sequence of a Mulberry Tree, Morus notabilis C.K. Schneid.</title>
        <authorList>
            <person name="He N."/>
            <person name="Zhao S."/>
        </authorList>
    </citation>
    <scope>NUCLEOTIDE SEQUENCE</scope>
</reference>
<name>W9SN36_9ROSA</name>
<dbReference type="AlphaFoldDB" id="W9SN36"/>
<proteinExistence type="predicted"/>
<protein>
    <submittedName>
        <fullName evidence="1">Uncharacterized protein</fullName>
    </submittedName>
</protein>
<dbReference type="Proteomes" id="UP000030645">
    <property type="component" value="Unassembled WGS sequence"/>
</dbReference>
<evidence type="ECO:0000313" key="1">
    <source>
        <dbReference type="EMBL" id="EXC17859.1"/>
    </source>
</evidence>
<accession>W9SN36</accession>
<dbReference type="EMBL" id="KE345823">
    <property type="protein sequence ID" value="EXC17859.1"/>
    <property type="molecule type" value="Genomic_DNA"/>
</dbReference>
<organism evidence="1 2">
    <name type="scientific">Morus notabilis</name>
    <dbReference type="NCBI Taxonomy" id="981085"/>
    <lineage>
        <taxon>Eukaryota</taxon>
        <taxon>Viridiplantae</taxon>
        <taxon>Streptophyta</taxon>
        <taxon>Embryophyta</taxon>
        <taxon>Tracheophyta</taxon>
        <taxon>Spermatophyta</taxon>
        <taxon>Magnoliopsida</taxon>
        <taxon>eudicotyledons</taxon>
        <taxon>Gunneridae</taxon>
        <taxon>Pentapetalae</taxon>
        <taxon>rosids</taxon>
        <taxon>fabids</taxon>
        <taxon>Rosales</taxon>
        <taxon>Moraceae</taxon>
        <taxon>Moreae</taxon>
        <taxon>Morus</taxon>
    </lineage>
</organism>
<keyword evidence="2" id="KW-1185">Reference proteome</keyword>
<evidence type="ECO:0000313" key="2">
    <source>
        <dbReference type="Proteomes" id="UP000030645"/>
    </source>
</evidence>
<gene>
    <name evidence="1" type="ORF">L484_023215</name>
</gene>
<sequence length="75" mass="8529">MWKRIYVVVDHRVAPQNHDVWRCILVDDRRTIGLRIENDIVVEILTAALLPPLALQPLQHNNEEASLLTGDHAGV</sequence>